<dbReference type="VEuPathDB" id="VectorBase:RPRC010300"/>
<dbReference type="HOGENOM" id="CLU_2925469_0_0_1"/>
<keyword evidence="2" id="KW-1185">Reference proteome</keyword>
<dbReference type="Proteomes" id="UP000015103">
    <property type="component" value="Unassembled WGS sequence"/>
</dbReference>
<reference evidence="1" key="1">
    <citation type="submission" date="2015-05" db="UniProtKB">
        <authorList>
            <consortium name="EnsemblMetazoa"/>
        </authorList>
    </citation>
    <scope>IDENTIFICATION</scope>
</reference>
<evidence type="ECO:0000313" key="1">
    <source>
        <dbReference type="EnsemblMetazoa" id="RPRC010300-PA"/>
    </source>
</evidence>
<evidence type="ECO:0000313" key="2">
    <source>
        <dbReference type="Proteomes" id="UP000015103"/>
    </source>
</evidence>
<proteinExistence type="predicted"/>
<dbReference type="AlphaFoldDB" id="T1I1Y0"/>
<protein>
    <submittedName>
        <fullName evidence="1">Uncharacterized protein</fullName>
    </submittedName>
</protein>
<organism evidence="1 2">
    <name type="scientific">Rhodnius prolixus</name>
    <name type="common">Triatomid bug</name>
    <dbReference type="NCBI Taxonomy" id="13249"/>
    <lineage>
        <taxon>Eukaryota</taxon>
        <taxon>Metazoa</taxon>
        <taxon>Ecdysozoa</taxon>
        <taxon>Arthropoda</taxon>
        <taxon>Hexapoda</taxon>
        <taxon>Insecta</taxon>
        <taxon>Pterygota</taxon>
        <taxon>Neoptera</taxon>
        <taxon>Paraneoptera</taxon>
        <taxon>Hemiptera</taxon>
        <taxon>Heteroptera</taxon>
        <taxon>Panheteroptera</taxon>
        <taxon>Cimicomorpha</taxon>
        <taxon>Reduviidae</taxon>
        <taxon>Triatominae</taxon>
        <taxon>Rhodnius</taxon>
    </lineage>
</organism>
<dbReference type="EMBL" id="ACPB03035653">
    <property type="status" value="NOT_ANNOTATED_CDS"/>
    <property type="molecule type" value="Genomic_DNA"/>
</dbReference>
<accession>T1I1Y0</accession>
<name>T1I1Y0_RHOPR</name>
<sequence>MDESRLVRLLTEFKDEIKKELEVKVDQIKDKLEENWNKTIEKIETCERKMHFWEREIRRII</sequence>
<dbReference type="InParanoid" id="T1I1Y0"/>
<dbReference type="EnsemblMetazoa" id="RPRC010300-RA">
    <property type="protein sequence ID" value="RPRC010300-PA"/>
    <property type="gene ID" value="RPRC010300"/>
</dbReference>